<keyword evidence="1" id="KW-0175">Coiled coil</keyword>
<dbReference type="InterPro" id="IPR014717">
    <property type="entry name" value="Transl_elong_EF1B/ribsomal_bS6"/>
</dbReference>
<dbReference type="AlphaFoldDB" id="A0A4P8XUN3"/>
<feature type="transmembrane region" description="Helical" evidence="2">
    <location>
        <begin position="12"/>
        <end position="30"/>
    </location>
</feature>
<dbReference type="GO" id="GO:0043107">
    <property type="term" value="P:type IV pilus-dependent motility"/>
    <property type="evidence" value="ECO:0007669"/>
    <property type="project" value="InterPro"/>
</dbReference>
<dbReference type="Proteomes" id="UP000300879">
    <property type="component" value="Chromosome"/>
</dbReference>
<protein>
    <recommendedName>
        <fullName evidence="5">Type IV pilus assembly protein PilO</fullName>
    </recommendedName>
</protein>
<dbReference type="Gene3D" id="3.30.70.60">
    <property type="match status" value="1"/>
</dbReference>
<feature type="coiled-coil region" evidence="1">
    <location>
        <begin position="39"/>
        <end position="73"/>
    </location>
</feature>
<evidence type="ECO:0000256" key="1">
    <source>
        <dbReference type="SAM" id="Coils"/>
    </source>
</evidence>
<accession>A0A4P8XUN3</accession>
<dbReference type="KEGG" id="palo:E6C60_3824"/>
<dbReference type="InterPro" id="IPR007445">
    <property type="entry name" value="PilO"/>
</dbReference>
<evidence type="ECO:0008006" key="5">
    <source>
        <dbReference type="Google" id="ProtNLM"/>
    </source>
</evidence>
<evidence type="ECO:0000313" key="4">
    <source>
        <dbReference type="Proteomes" id="UP000300879"/>
    </source>
</evidence>
<dbReference type="GO" id="GO:0043683">
    <property type="term" value="P:type IV pilus assembly"/>
    <property type="evidence" value="ECO:0007669"/>
    <property type="project" value="InterPro"/>
</dbReference>
<dbReference type="OrthoDB" id="2678807at2"/>
<evidence type="ECO:0000313" key="3">
    <source>
        <dbReference type="EMBL" id="QCT04529.1"/>
    </source>
</evidence>
<keyword evidence="4" id="KW-1185">Reference proteome</keyword>
<dbReference type="Pfam" id="PF04350">
    <property type="entry name" value="PilO"/>
    <property type="match status" value="1"/>
</dbReference>
<keyword evidence="2" id="KW-1133">Transmembrane helix</keyword>
<sequence length="205" mass="22697">MQVELLNKYRSPVVMGVLLLFVVLLGFYLLGLQPTIDTMEEQEAEIARVSDEKTLLQRKVDELKGAADSQDQELLSSYDALPEGDEADQLVLQLRTAGIRSSARLKSIEFNLTGTNGLQLVLGGNEGAYPFIKEVSMNAEVEGTRAQIIAWMDQLEKMPRIIKVDSFSLQRRSGPSELPENALLTANVVFTAYYESSQRAATVTP</sequence>
<organism evidence="3 4">
    <name type="scientific">Paenibacillus algicola</name>
    <dbReference type="NCBI Taxonomy" id="2565926"/>
    <lineage>
        <taxon>Bacteria</taxon>
        <taxon>Bacillati</taxon>
        <taxon>Bacillota</taxon>
        <taxon>Bacilli</taxon>
        <taxon>Bacillales</taxon>
        <taxon>Paenibacillaceae</taxon>
        <taxon>Paenibacillus</taxon>
    </lineage>
</organism>
<gene>
    <name evidence="3" type="ORF">E6C60_3824</name>
</gene>
<name>A0A4P8XUN3_9BACL</name>
<keyword evidence="2" id="KW-0472">Membrane</keyword>
<evidence type="ECO:0000256" key="2">
    <source>
        <dbReference type="SAM" id="Phobius"/>
    </source>
</evidence>
<keyword evidence="2" id="KW-0812">Transmembrane</keyword>
<proteinExistence type="predicted"/>
<reference evidence="3 4" key="1">
    <citation type="submission" date="2019-05" db="EMBL/GenBank/DDBJ databases">
        <authorList>
            <person name="Chen C."/>
        </authorList>
    </citation>
    <scope>NUCLEOTIDE SEQUENCE [LARGE SCALE GENOMIC DNA]</scope>
    <source>
        <strain evidence="3 4">HB172198</strain>
    </source>
</reference>
<dbReference type="EMBL" id="CP040396">
    <property type="protein sequence ID" value="QCT04529.1"/>
    <property type="molecule type" value="Genomic_DNA"/>
</dbReference>